<name>A0A1S7DTL8_RIEAN</name>
<protein>
    <submittedName>
        <fullName evidence="2">Uncharacterized protein</fullName>
    </submittedName>
</protein>
<accession>A0A1S7DTL8</accession>
<feature type="region of interest" description="Disordered" evidence="1">
    <location>
        <begin position="64"/>
        <end position="86"/>
    </location>
</feature>
<dbReference type="RefSeq" id="WP_014937342.1">
    <property type="nucleotide sequence ID" value="NZ_CP011859.1"/>
</dbReference>
<dbReference type="AlphaFoldDB" id="A0A1S7DTL8"/>
<dbReference type="Proteomes" id="UP000189883">
    <property type="component" value="Chromosome"/>
</dbReference>
<sequence length="197" mass="22471">MRAEVKQFQYEVQAYQEDCVGNIISLFEDFRNEVPFTKALQTHQEPVISSITIERLKRAGQSIAQKIEEENTRRSTSGEDPKPMPDLGFKVFDSTEAPQLELNEEEIVFPELSNDALSLIYNMIFTVGIDEPTQAPEVVVEDAIYKIGHYYYITNSHSLTPEQYAMAIKNGKVFIDGWTASLNGTMQSYKEEVKIVF</sequence>
<reference evidence="2 3" key="1">
    <citation type="submission" date="2015-06" db="EMBL/GenBank/DDBJ databases">
        <title>R. anatipestifer strain HXb2 is the most virulent strain so far, and the genome sequence would help us uncover the pathogenesis.</title>
        <authorList>
            <person name="Hu Q."/>
            <person name="Qi J."/>
            <person name="Bo H."/>
            <person name="Liu G."/>
            <person name="Tao M."/>
            <person name="Ding Y."/>
            <person name="Xue Y."/>
        </authorList>
    </citation>
    <scope>NUCLEOTIDE SEQUENCE [LARGE SCALE GENOMIC DNA]</scope>
    <source>
        <strain evidence="2 3">HXb2</strain>
    </source>
</reference>
<gene>
    <name evidence="2" type="ORF">AB406_1511</name>
</gene>
<evidence type="ECO:0000313" key="3">
    <source>
        <dbReference type="Proteomes" id="UP000189883"/>
    </source>
</evidence>
<proteinExistence type="predicted"/>
<evidence type="ECO:0000313" key="2">
    <source>
        <dbReference type="EMBL" id="AQY22456.1"/>
    </source>
</evidence>
<feature type="compositionally biased region" description="Basic and acidic residues" evidence="1">
    <location>
        <begin position="66"/>
        <end position="83"/>
    </location>
</feature>
<evidence type="ECO:0000256" key="1">
    <source>
        <dbReference type="SAM" id="MobiDB-lite"/>
    </source>
</evidence>
<dbReference type="EMBL" id="CP011859">
    <property type="protein sequence ID" value="AQY22456.1"/>
    <property type="molecule type" value="Genomic_DNA"/>
</dbReference>
<organism evidence="2 3">
    <name type="scientific">Riemerella anatipestifer</name>
    <name type="common">Moraxella anatipestifer</name>
    <dbReference type="NCBI Taxonomy" id="34085"/>
    <lineage>
        <taxon>Bacteria</taxon>
        <taxon>Pseudomonadati</taxon>
        <taxon>Bacteroidota</taxon>
        <taxon>Flavobacteriia</taxon>
        <taxon>Flavobacteriales</taxon>
        <taxon>Weeksellaceae</taxon>
        <taxon>Riemerella</taxon>
    </lineage>
</organism>